<proteinExistence type="predicted"/>
<evidence type="ECO:0000256" key="1">
    <source>
        <dbReference type="SAM" id="MobiDB-lite"/>
    </source>
</evidence>
<comment type="caution">
    <text evidence="2">The sequence shown here is derived from an EMBL/GenBank/DDBJ whole genome shotgun (WGS) entry which is preliminary data.</text>
</comment>
<dbReference type="RefSeq" id="WP_152841290.1">
    <property type="nucleotide sequence ID" value="NZ_WHUG01000018.1"/>
</dbReference>
<organism evidence="2 3">
    <name type="scientific">Rugamonas aquatica</name>
    <dbReference type="NCBI Taxonomy" id="2743357"/>
    <lineage>
        <taxon>Bacteria</taxon>
        <taxon>Pseudomonadati</taxon>
        <taxon>Pseudomonadota</taxon>
        <taxon>Betaproteobacteria</taxon>
        <taxon>Burkholderiales</taxon>
        <taxon>Oxalobacteraceae</taxon>
        <taxon>Telluria group</taxon>
        <taxon>Rugamonas</taxon>
    </lineage>
</organism>
<sequence length="224" mass="25929">MQIKAPRLYRNRCGVYYFRVKSGGKEKRISLRTKCSKTANILALQLNLDLERRRDMAEPKLSDFNFDLATLRRYEIALKNGTTIRTDGSAEEHARVMQMMGEIDRIGIIDLEDRPLRSATAKRAKPEPLTRAVDKWLANCMGKNGGRTVDTKVYHIKDFLERMFPLVESVELWLAEHEKVEFNKKRALRALEENKAAGRADTPAQTSKPTRSTSKRWWNTRTRC</sequence>
<protein>
    <submittedName>
        <fullName evidence="2">Uncharacterized protein</fullName>
    </submittedName>
</protein>
<reference evidence="2 3" key="1">
    <citation type="submission" date="2019-10" db="EMBL/GenBank/DDBJ databases">
        <title>Two novel species isolated from a subtropical stream in China.</title>
        <authorList>
            <person name="Lu H."/>
        </authorList>
    </citation>
    <scope>NUCLEOTIDE SEQUENCE [LARGE SCALE GENOMIC DNA]</scope>
    <source>
        <strain evidence="2 3">FT29W</strain>
    </source>
</reference>
<dbReference type="EMBL" id="WHUG01000018">
    <property type="protein sequence ID" value="MQA42154.1"/>
    <property type="molecule type" value="Genomic_DNA"/>
</dbReference>
<feature type="compositionally biased region" description="Polar residues" evidence="1">
    <location>
        <begin position="203"/>
        <end position="224"/>
    </location>
</feature>
<feature type="region of interest" description="Disordered" evidence="1">
    <location>
        <begin position="193"/>
        <end position="224"/>
    </location>
</feature>
<keyword evidence="3" id="KW-1185">Reference proteome</keyword>
<dbReference type="AlphaFoldDB" id="A0A6A7NAZ3"/>
<evidence type="ECO:0000313" key="2">
    <source>
        <dbReference type="EMBL" id="MQA42154.1"/>
    </source>
</evidence>
<name>A0A6A7NAZ3_9BURK</name>
<accession>A0A6A7NAZ3</accession>
<gene>
    <name evidence="2" type="ORF">GEV02_28835</name>
</gene>
<evidence type="ECO:0000313" key="3">
    <source>
        <dbReference type="Proteomes" id="UP000440498"/>
    </source>
</evidence>
<dbReference type="Proteomes" id="UP000440498">
    <property type="component" value="Unassembled WGS sequence"/>
</dbReference>